<feature type="compositionally biased region" description="Polar residues" evidence="1">
    <location>
        <begin position="452"/>
        <end position="463"/>
    </location>
</feature>
<dbReference type="FunCoup" id="A0A0V0QMY5">
    <property type="interactions" value="48"/>
</dbReference>
<feature type="domain" description="TOG" evidence="2">
    <location>
        <begin position="466"/>
        <end position="713"/>
    </location>
</feature>
<evidence type="ECO:0000259" key="2">
    <source>
        <dbReference type="SMART" id="SM01349"/>
    </source>
</evidence>
<dbReference type="InParanoid" id="A0A0V0QMY5"/>
<dbReference type="PANTHER" id="PTHR13371">
    <property type="entry name" value="GLYCINE-, GLUTAMATE-, THIENYLCYCLOHEXYLPIPERIDINE-BINDING PROTEIN"/>
    <property type="match status" value="1"/>
</dbReference>
<reference evidence="3 4" key="1">
    <citation type="journal article" date="2015" name="Sci. Rep.">
        <title>Genome of the facultative scuticociliatosis pathogen Pseudocohnilembus persalinus provides insight into its virulence through horizontal gene transfer.</title>
        <authorList>
            <person name="Xiong J."/>
            <person name="Wang G."/>
            <person name="Cheng J."/>
            <person name="Tian M."/>
            <person name="Pan X."/>
            <person name="Warren A."/>
            <person name="Jiang C."/>
            <person name="Yuan D."/>
            <person name="Miao W."/>
        </authorList>
    </citation>
    <scope>NUCLEOTIDE SEQUENCE [LARGE SCALE GENOMIC DNA]</scope>
    <source>
        <strain evidence="3">36N120E</strain>
    </source>
</reference>
<dbReference type="InterPro" id="IPR048739">
    <property type="entry name" value="CEP104_N"/>
</dbReference>
<evidence type="ECO:0000313" key="4">
    <source>
        <dbReference type="Proteomes" id="UP000054937"/>
    </source>
</evidence>
<dbReference type="SUPFAM" id="SSF49785">
    <property type="entry name" value="Galactose-binding domain-like"/>
    <property type="match status" value="1"/>
</dbReference>
<feature type="region of interest" description="Disordered" evidence="1">
    <location>
        <begin position="269"/>
        <end position="295"/>
    </location>
</feature>
<dbReference type="AlphaFoldDB" id="A0A0V0QMY5"/>
<evidence type="ECO:0000313" key="3">
    <source>
        <dbReference type="EMBL" id="KRX03301.1"/>
    </source>
</evidence>
<dbReference type="InterPro" id="IPR052607">
    <property type="entry name" value="CEP104-like"/>
</dbReference>
<evidence type="ECO:0000256" key="1">
    <source>
        <dbReference type="SAM" id="MobiDB-lite"/>
    </source>
</evidence>
<dbReference type="Pfam" id="PF21038">
    <property type="entry name" value="CEP104_N"/>
    <property type="match status" value="1"/>
</dbReference>
<dbReference type="Gene3D" id="1.25.10.10">
    <property type="entry name" value="Leucine-rich Repeat Variant"/>
    <property type="match status" value="1"/>
</dbReference>
<feature type="compositionally biased region" description="Polar residues" evidence="1">
    <location>
        <begin position="710"/>
        <end position="719"/>
    </location>
</feature>
<dbReference type="OMA" id="VQGNDYN"/>
<organism evidence="3 4">
    <name type="scientific">Pseudocohnilembus persalinus</name>
    <name type="common">Ciliate</name>
    <dbReference type="NCBI Taxonomy" id="266149"/>
    <lineage>
        <taxon>Eukaryota</taxon>
        <taxon>Sar</taxon>
        <taxon>Alveolata</taxon>
        <taxon>Ciliophora</taxon>
        <taxon>Intramacronucleata</taxon>
        <taxon>Oligohymenophorea</taxon>
        <taxon>Scuticociliatia</taxon>
        <taxon>Philasterida</taxon>
        <taxon>Pseudocohnilembidae</taxon>
        <taxon>Pseudocohnilembus</taxon>
    </lineage>
</organism>
<accession>A0A0V0QMY5</accession>
<feature type="compositionally biased region" description="Low complexity" evidence="1">
    <location>
        <begin position="381"/>
        <end position="409"/>
    </location>
</feature>
<dbReference type="OrthoDB" id="66599at2759"/>
<dbReference type="EMBL" id="LDAU01000137">
    <property type="protein sequence ID" value="KRX03301.1"/>
    <property type="molecule type" value="Genomic_DNA"/>
</dbReference>
<dbReference type="PANTHER" id="PTHR13371:SF0">
    <property type="entry name" value="CENTROSOMAL PROTEIN OF 104 KDA"/>
    <property type="match status" value="1"/>
</dbReference>
<dbReference type="Proteomes" id="UP000054937">
    <property type="component" value="Unassembled WGS sequence"/>
</dbReference>
<dbReference type="SMART" id="SM01349">
    <property type="entry name" value="TOG"/>
    <property type="match status" value="1"/>
</dbReference>
<feature type="compositionally biased region" description="Low complexity" evidence="1">
    <location>
        <begin position="269"/>
        <end position="285"/>
    </location>
</feature>
<feature type="region of interest" description="Disordered" evidence="1">
    <location>
        <begin position="705"/>
        <end position="737"/>
    </location>
</feature>
<dbReference type="Pfam" id="PF21040">
    <property type="entry name" value="CEP104-like_TOG"/>
    <property type="match status" value="1"/>
</dbReference>
<dbReference type="Pfam" id="PF21039">
    <property type="entry name" value="CEP104_ZnF"/>
    <property type="match status" value="1"/>
</dbReference>
<dbReference type="InterPro" id="IPR011989">
    <property type="entry name" value="ARM-like"/>
</dbReference>
<proteinExistence type="predicted"/>
<dbReference type="GO" id="GO:0005929">
    <property type="term" value="C:cilium"/>
    <property type="evidence" value="ECO:0007669"/>
    <property type="project" value="TreeGrafter"/>
</dbReference>
<dbReference type="InterPro" id="IPR008979">
    <property type="entry name" value="Galactose-bd-like_sf"/>
</dbReference>
<feature type="compositionally biased region" description="Low complexity" evidence="1">
    <location>
        <begin position="322"/>
        <end position="367"/>
    </location>
</feature>
<dbReference type="InterPro" id="IPR034085">
    <property type="entry name" value="TOG"/>
</dbReference>
<dbReference type="InterPro" id="IPR048738">
    <property type="entry name" value="CEP104_Znf"/>
</dbReference>
<dbReference type="InterPro" id="IPR016024">
    <property type="entry name" value="ARM-type_fold"/>
</dbReference>
<feature type="region of interest" description="Disordered" evidence="1">
    <location>
        <begin position="312"/>
        <end position="463"/>
    </location>
</feature>
<name>A0A0V0QMY5_PSEPJ</name>
<dbReference type="SUPFAM" id="SSF48371">
    <property type="entry name" value="ARM repeat"/>
    <property type="match status" value="1"/>
</dbReference>
<gene>
    <name evidence="3" type="ORF">PPERSA_00824</name>
</gene>
<sequence length="890" mass="102318">MAQNQYQKFQFRIISTSSEETEYPVQELITQSPQSKGWQSARFCDFPQEITLQFMQPINLKQIQFLSHQSKITSKIEIYVFFPDPSLPYQNQNIKYKKLGYLSLDSNERTGYQARELKSVYVDAPCQFMKLLLHKPHINKYNLFNQVGLIALSCFGEDINAQIVGKRSQQGQHYNEIQFETQFDQQTLERLRELEQAKAYALQNEDYQDAKRIKETIERLKVIGVQLRQLDERKQIAIQNEDYDSASIIKQEMNRLRDAIAPFQSQNQNQQHNNSNMMGQYQQQGGNYGDYGHHDQQNQYNMQQQMMQQDPGYQFQGPQVFNNNSQQQQQQQQQNQWGNQQQQWDQEQNNNQMNQQNEQQQWEMQNQGPQSYQQEQEMPNQSIHQSQHQSQQQLGQHQYQQQQQQQQQQTPFNENRDAHQQVNHDSQVLPAIRNQGKMQEDGGIQDNRDSEQQQNEAEPLSGQSIGLAQPLIPSLGESLCRMIFSKNRNFRLKSLEDLDDLTTKLSTDHNKLATFTAIIGAISNLIVDKNIQIGQKAMVVFESACLNYKDSLGSMKGDLNNYMHIILSALIEKVGDNQKRTQEGAEQALNTAATTQVVQLHTILMALAKDSSISKKLASSIKHIIGRLKLLDQFVCDPNVQQHDIPLEPMVELACRHISHPKEEVRNYSIALLTTLHASFGDGKIRPLLGSIPQQQMELLEESFGKGQFSKPQKQSQGVKSMGIGKQRGGNEEQSTQIETKINAGNSAKQGSKPVKKQQQQKQAISCEFCGVSSPEFSDTNKLDIHLWKECPMLFNCQYCAQVVEVQALGQHLLEECEYRNQFRQCSRCKEPISVKKFDKHMQEKTCIPVKSISIANRCCLCHQDIPQGQQGWIQHLVVDGCPNNEKTAI</sequence>
<protein>
    <submittedName>
        <fullName evidence="3">Galactose-binding domain protein</fullName>
    </submittedName>
</protein>
<feature type="compositionally biased region" description="Polar residues" evidence="1">
    <location>
        <begin position="368"/>
        <end position="380"/>
    </location>
</feature>
<keyword evidence="4" id="KW-1185">Reference proteome</keyword>
<comment type="caution">
    <text evidence="3">The sequence shown here is derived from an EMBL/GenBank/DDBJ whole genome shotgun (WGS) entry which is preliminary data.</text>
</comment>